<feature type="domain" description="AAA+ ATPase" evidence="3">
    <location>
        <begin position="36"/>
        <end position="191"/>
    </location>
</feature>
<dbReference type="SUPFAM" id="SSF52540">
    <property type="entry name" value="P-loop containing nucleoside triphosphate hydrolases"/>
    <property type="match status" value="2"/>
</dbReference>
<keyword evidence="1" id="KW-0547">Nucleotide-binding</keyword>
<feature type="non-terminal residue" evidence="4">
    <location>
        <position position="415"/>
    </location>
</feature>
<dbReference type="EMBL" id="UINC01081877">
    <property type="protein sequence ID" value="SVC26138.1"/>
    <property type="molecule type" value="Genomic_DNA"/>
</dbReference>
<feature type="non-terminal residue" evidence="4">
    <location>
        <position position="1"/>
    </location>
</feature>
<dbReference type="InterPro" id="IPR027785">
    <property type="entry name" value="UvrD-like_helicase_C"/>
</dbReference>
<dbReference type="Pfam" id="PF13245">
    <property type="entry name" value="AAA_19"/>
    <property type="match status" value="1"/>
</dbReference>
<protein>
    <recommendedName>
        <fullName evidence="3">AAA+ ATPase domain-containing protein</fullName>
    </recommendedName>
</protein>
<organism evidence="4">
    <name type="scientific">marine metagenome</name>
    <dbReference type="NCBI Taxonomy" id="408172"/>
    <lineage>
        <taxon>unclassified sequences</taxon>
        <taxon>metagenomes</taxon>
        <taxon>ecological metagenomes</taxon>
    </lineage>
</organism>
<dbReference type="GO" id="GO:0017116">
    <property type="term" value="F:single-stranded DNA helicase activity"/>
    <property type="evidence" value="ECO:0007669"/>
    <property type="project" value="TreeGrafter"/>
</dbReference>
<keyword evidence="2" id="KW-0067">ATP-binding</keyword>
<dbReference type="GO" id="GO:0006302">
    <property type="term" value="P:double-strand break repair"/>
    <property type="evidence" value="ECO:0007669"/>
    <property type="project" value="InterPro"/>
</dbReference>
<gene>
    <name evidence="4" type="ORF">METZ01_LOCUS278992</name>
</gene>
<dbReference type="GO" id="GO:0005524">
    <property type="term" value="F:ATP binding"/>
    <property type="evidence" value="ECO:0007669"/>
    <property type="project" value="UniProtKB-KW"/>
</dbReference>
<name>A0A382KNM5_9ZZZZ</name>
<sequence>RGIEGVDKKALRTGLEREFGAVEHDRQKLAALLALTRQLCIITGGPGTGKTSTVVRILRLLLAAQPTLRFQLAAPTGKAAMRLSQSIAGLSRDIDPEVHTIHRLLGMRQDGRSFKHGPDMPIPTDLLVVDEASMIDLPMMHRLLLALPNTTRLILLGDPNQLPSVDTGNVLADLCFGDSGFSRDFARQAENLVDEVPISAKPSKLTDAVCELNRSYRFTDSSSIGVLAKAIEKGETSLAASDDGTVTVSDSYDPGRLLEYWQDYLALLQSGGAEASHLLQMFERTRILCSRRGGTPGVKTINGSIESALEDMSLKAPDEDFYPGRPILVTRNDYNLGLFNGDIGICIFTEAEGQYLVYFPDGRKFLASRLPAHETCFAMTVHKAQGSEFEDVVLILAEEASPRVDRLMNRELLYT</sequence>
<dbReference type="InterPro" id="IPR027417">
    <property type="entry name" value="P-loop_NTPase"/>
</dbReference>
<dbReference type="NCBIfam" id="TIGR01447">
    <property type="entry name" value="recD"/>
    <property type="match status" value="1"/>
</dbReference>
<proteinExistence type="predicted"/>
<dbReference type="GO" id="GO:0009338">
    <property type="term" value="C:exodeoxyribonuclease V complex"/>
    <property type="evidence" value="ECO:0007669"/>
    <property type="project" value="InterPro"/>
</dbReference>
<dbReference type="PANTHER" id="PTHR43788">
    <property type="entry name" value="DNA2/NAM7 HELICASE FAMILY MEMBER"/>
    <property type="match status" value="1"/>
</dbReference>
<dbReference type="InterPro" id="IPR050534">
    <property type="entry name" value="Coronavir_polyprotein_1ab"/>
</dbReference>
<dbReference type="PANTHER" id="PTHR43788:SF6">
    <property type="entry name" value="DNA HELICASE B"/>
    <property type="match status" value="1"/>
</dbReference>
<dbReference type="GO" id="GO:0008854">
    <property type="term" value="F:exodeoxyribonuclease V activity"/>
    <property type="evidence" value="ECO:0007669"/>
    <property type="project" value="InterPro"/>
</dbReference>
<dbReference type="InterPro" id="IPR003593">
    <property type="entry name" value="AAA+_ATPase"/>
</dbReference>
<evidence type="ECO:0000256" key="2">
    <source>
        <dbReference type="ARBA" id="ARBA00022840"/>
    </source>
</evidence>
<dbReference type="CDD" id="cd17933">
    <property type="entry name" value="DEXSc_RecD-like"/>
    <property type="match status" value="1"/>
</dbReference>
<dbReference type="InterPro" id="IPR006344">
    <property type="entry name" value="RecD"/>
</dbReference>
<dbReference type="CDD" id="cd18809">
    <property type="entry name" value="SF1_C_RecD"/>
    <property type="match status" value="1"/>
</dbReference>
<reference evidence="4" key="1">
    <citation type="submission" date="2018-05" db="EMBL/GenBank/DDBJ databases">
        <authorList>
            <person name="Lanie J.A."/>
            <person name="Ng W.-L."/>
            <person name="Kazmierczak K.M."/>
            <person name="Andrzejewski T.M."/>
            <person name="Davidsen T.M."/>
            <person name="Wayne K.J."/>
            <person name="Tettelin H."/>
            <person name="Glass J.I."/>
            <person name="Rusch D."/>
            <person name="Podicherti R."/>
            <person name="Tsui H.-C.T."/>
            <person name="Winkler M.E."/>
        </authorList>
    </citation>
    <scope>NUCLEOTIDE SEQUENCE</scope>
</reference>
<evidence type="ECO:0000313" key="4">
    <source>
        <dbReference type="EMBL" id="SVC26138.1"/>
    </source>
</evidence>
<dbReference type="AlphaFoldDB" id="A0A382KNM5"/>
<evidence type="ECO:0000259" key="3">
    <source>
        <dbReference type="SMART" id="SM00382"/>
    </source>
</evidence>
<dbReference type="GO" id="GO:0006310">
    <property type="term" value="P:DNA recombination"/>
    <property type="evidence" value="ECO:0007669"/>
    <property type="project" value="InterPro"/>
</dbReference>
<accession>A0A382KNM5</accession>
<dbReference type="Pfam" id="PF13538">
    <property type="entry name" value="UvrD_C_2"/>
    <property type="match status" value="1"/>
</dbReference>
<dbReference type="SMART" id="SM00382">
    <property type="entry name" value="AAA"/>
    <property type="match status" value="1"/>
</dbReference>
<evidence type="ECO:0000256" key="1">
    <source>
        <dbReference type="ARBA" id="ARBA00022741"/>
    </source>
</evidence>
<dbReference type="Gene3D" id="3.40.50.300">
    <property type="entry name" value="P-loop containing nucleotide triphosphate hydrolases"/>
    <property type="match status" value="3"/>
</dbReference>